<evidence type="ECO:0000259" key="1">
    <source>
        <dbReference type="Pfam" id="PF03756"/>
    </source>
</evidence>
<reference evidence="3" key="1">
    <citation type="submission" date="2023-07" db="EMBL/GenBank/DDBJ databases">
        <title>30 novel species of actinomycetes from the DSMZ collection.</title>
        <authorList>
            <person name="Nouioui I."/>
        </authorList>
    </citation>
    <scope>NUCLEOTIDE SEQUENCE [LARGE SCALE GENOMIC DNA]</scope>
    <source>
        <strain evidence="3">DSM 41982</strain>
    </source>
</reference>
<evidence type="ECO:0000313" key="3">
    <source>
        <dbReference type="Proteomes" id="UP001183607"/>
    </source>
</evidence>
<name>A0ABD5E1Q1_9ACTN</name>
<accession>A0ABD5E1Q1</accession>
<feature type="domain" description="A-factor biosynthesis hotdog" evidence="1">
    <location>
        <begin position="188"/>
        <end position="315"/>
    </location>
</feature>
<gene>
    <name evidence="2" type="ORF">RM574_07735</name>
</gene>
<organism evidence="2 3">
    <name type="scientific">Streptomyces evansiae</name>
    <dbReference type="NCBI Taxonomy" id="3075535"/>
    <lineage>
        <taxon>Bacteria</taxon>
        <taxon>Bacillati</taxon>
        <taxon>Actinomycetota</taxon>
        <taxon>Actinomycetes</taxon>
        <taxon>Kitasatosporales</taxon>
        <taxon>Streptomycetaceae</taxon>
        <taxon>Streptomyces</taxon>
    </lineage>
</organism>
<feature type="domain" description="A-factor biosynthesis hotdog" evidence="1">
    <location>
        <begin position="16"/>
        <end position="153"/>
    </location>
</feature>
<sequence>MDQLGLDFDITVPRRLVHRASVTEVFLTDHRPQGNGALIAAQLPRTHDYYNDHTATPAKYDPLLLMEVLRQCGILTAHEYVGAPADSSFVFDGASLRVLCAEALTIGSRPARATVDFQVKETKERAGAPCGAVYVARLDIEGRPAAEAVLECRWMPRRVWQKLRERSRSALDLSPRARLTGQRLPGYLVGRRSPQNVVLADATVGGTTGEGTSVVGHVVVDQGHLGLFDHPLDHISGAVMFEAFRQTALYAASEVHGLAPRGLFLERMETRFVRVAEFELPTDCRARVGASDETGVSVDLELVQEERVTATARVRLGRSLSAALVEQETGLVSA</sequence>
<dbReference type="InterPro" id="IPR005509">
    <property type="entry name" value="AfsA_hotdog_dom"/>
</dbReference>
<dbReference type="AlphaFoldDB" id="A0ABD5E1Q1"/>
<evidence type="ECO:0000313" key="2">
    <source>
        <dbReference type="EMBL" id="MDT0415381.1"/>
    </source>
</evidence>
<dbReference type="RefSeq" id="WP_007823069.1">
    <property type="nucleotide sequence ID" value="NZ_JAVRER010000008.1"/>
</dbReference>
<dbReference type="Proteomes" id="UP001183607">
    <property type="component" value="Unassembled WGS sequence"/>
</dbReference>
<dbReference type="NCBIfam" id="NF041195">
    <property type="entry name" value="ScbA_BarX_GamBu"/>
    <property type="match status" value="1"/>
</dbReference>
<proteinExistence type="predicted"/>
<comment type="caution">
    <text evidence="2">The sequence shown here is derived from an EMBL/GenBank/DDBJ whole genome shotgun (WGS) entry which is preliminary data.</text>
</comment>
<dbReference type="Pfam" id="PF03756">
    <property type="entry name" value="AfsA"/>
    <property type="match status" value="2"/>
</dbReference>
<dbReference type="EMBL" id="JAVRER010000008">
    <property type="protein sequence ID" value="MDT0415381.1"/>
    <property type="molecule type" value="Genomic_DNA"/>
</dbReference>
<dbReference type="InterPro" id="IPR047757">
    <property type="entry name" value="AfsA-like"/>
</dbReference>
<protein>
    <submittedName>
        <fullName evidence="2">ScbA/BarX family gamma-butyrolactone biosynthesis protein</fullName>
    </submittedName>
</protein>